<proteinExistence type="predicted"/>
<keyword evidence="1" id="KW-0472">Membrane</keyword>
<protein>
    <recommendedName>
        <fullName evidence="4">Tetratricopeptide repeat-like domain-containing protein</fullName>
    </recommendedName>
</protein>
<reference evidence="2 3" key="1">
    <citation type="submission" date="2016-10" db="EMBL/GenBank/DDBJ databases">
        <authorList>
            <person name="de Groot N.N."/>
        </authorList>
    </citation>
    <scope>NUCLEOTIDE SEQUENCE [LARGE SCALE GENOMIC DNA]</scope>
    <source>
        <strain evidence="2 3">DSM 23042</strain>
    </source>
</reference>
<accession>A0A1H9PZ64</accession>
<dbReference type="Proteomes" id="UP000198885">
    <property type="component" value="Unassembled WGS sequence"/>
</dbReference>
<dbReference type="OrthoDB" id="7173339at2"/>
<evidence type="ECO:0000256" key="1">
    <source>
        <dbReference type="SAM" id="Phobius"/>
    </source>
</evidence>
<organism evidence="2 3">
    <name type="scientific">Tranquillimonas rosea</name>
    <dbReference type="NCBI Taxonomy" id="641238"/>
    <lineage>
        <taxon>Bacteria</taxon>
        <taxon>Pseudomonadati</taxon>
        <taxon>Pseudomonadota</taxon>
        <taxon>Alphaproteobacteria</taxon>
        <taxon>Rhodobacterales</taxon>
        <taxon>Roseobacteraceae</taxon>
        <taxon>Tranquillimonas</taxon>
    </lineage>
</organism>
<keyword evidence="1" id="KW-0812">Transmembrane</keyword>
<feature type="transmembrane region" description="Helical" evidence="1">
    <location>
        <begin position="26"/>
        <end position="44"/>
    </location>
</feature>
<sequence>MSNPDSFIDEVSEEVRRDRMFHFLRRWGWVGIVAVVVLVAGAAWNEYRKAQQTSEAQAFGSSILSALEQDSAEARRAALAEIDASGARQAILTMIAAGEVEDAEMRAASAEALDALAGNQDLDAVYRDLAQIKSVLLLGDDLDPQERIDRLEPLTIPGAPYRLLALEQTAMAHVAAGDDDAALGVLQDLIGEDGVSQGLQQRASQLIVALGGSPDAA</sequence>
<dbReference type="RefSeq" id="WP_092687485.1">
    <property type="nucleotide sequence ID" value="NZ_FOGU01000001.1"/>
</dbReference>
<dbReference type="STRING" id="641238.SAMN04490244_101380"/>
<evidence type="ECO:0008006" key="4">
    <source>
        <dbReference type="Google" id="ProtNLM"/>
    </source>
</evidence>
<gene>
    <name evidence="2" type="ORF">SAMN04490244_101380</name>
</gene>
<dbReference type="EMBL" id="FOGU01000001">
    <property type="protein sequence ID" value="SER52863.1"/>
    <property type="molecule type" value="Genomic_DNA"/>
</dbReference>
<name>A0A1H9PZ64_9RHOB</name>
<evidence type="ECO:0000313" key="3">
    <source>
        <dbReference type="Proteomes" id="UP000198885"/>
    </source>
</evidence>
<keyword evidence="1" id="KW-1133">Transmembrane helix</keyword>
<dbReference type="AlphaFoldDB" id="A0A1H9PZ64"/>
<keyword evidence="3" id="KW-1185">Reference proteome</keyword>
<evidence type="ECO:0000313" key="2">
    <source>
        <dbReference type="EMBL" id="SER52863.1"/>
    </source>
</evidence>